<dbReference type="GO" id="GO:0016787">
    <property type="term" value="F:hydrolase activity"/>
    <property type="evidence" value="ECO:0007669"/>
    <property type="project" value="InterPro"/>
</dbReference>
<proteinExistence type="predicted"/>
<dbReference type="AlphaFoldDB" id="A0A0R2ZH98"/>
<dbReference type="InterPro" id="IPR029052">
    <property type="entry name" value="Metallo-depent_PP-like"/>
</dbReference>
<dbReference type="RefSeq" id="WP_057008419.1">
    <property type="nucleotide sequence ID" value="NZ_JYLK01000007.1"/>
</dbReference>
<accession>A0A0R2ZH98</accession>
<reference evidence="2 4" key="1">
    <citation type="submission" date="2015-02" db="EMBL/GenBank/DDBJ databases">
        <title>Two Pseudomonas sp. nov. isolated from raw milk.</title>
        <authorList>
            <person name="Wenning M."/>
            <person name="von Neubeck M."/>
            <person name="Huptas C."/>
            <person name="Scherer S."/>
        </authorList>
    </citation>
    <scope>NUCLEOTIDE SEQUENCE [LARGE SCALE GENOMIC DNA]</scope>
    <source>
        <strain evidence="2 4">DSM 14937</strain>
    </source>
</reference>
<dbReference type="Proteomes" id="UP000183126">
    <property type="component" value="Chromosome I"/>
</dbReference>
<feature type="domain" description="Calcineurin-like phosphoesterase" evidence="1">
    <location>
        <begin position="1"/>
        <end position="209"/>
    </location>
</feature>
<evidence type="ECO:0000313" key="2">
    <source>
        <dbReference type="EMBL" id="KRP60170.1"/>
    </source>
</evidence>
<dbReference type="Gene3D" id="3.60.21.10">
    <property type="match status" value="1"/>
</dbReference>
<evidence type="ECO:0000313" key="5">
    <source>
        <dbReference type="Proteomes" id="UP000183126"/>
    </source>
</evidence>
<dbReference type="EMBL" id="JYLK01000007">
    <property type="protein sequence ID" value="KRP60170.1"/>
    <property type="molecule type" value="Genomic_DNA"/>
</dbReference>
<dbReference type="PANTHER" id="PTHR37844">
    <property type="entry name" value="SER/THR PROTEIN PHOSPHATASE SUPERFAMILY (AFU_ORTHOLOGUE AFUA_1G14840)"/>
    <property type="match status" value="1"/>
</dbReference>
<evidence type="ECO:0000313" key="4">
    <source>
        <dbReference type="Proteomes" id="UP000052019"/>
    </source>
</evidence>
<gene>
    <name evidence="3" type="ORF">SAMN04490205_2985</name>
    <name evidence="2" type="ORF">TU79_13480</name>
</gene>
<dbReference type="Pfam" id="PF00149">
    <property type="entry name" value="Metallophos"/>
    <property type="match status" value="1"/>
</dbReference>
<evidence type="ECO:0000313" key="3">
    <source>
        <dbReference type="EMBL" id="SDS59522.1"/>
    </source>
</evidence>
<protein>
    <submittedName>
        <fullName evidence="3">Calcineurin-like phosphoesterase</fullName>
    </submittedName>
    <submittedName>
        <fullName evidence="2">Serine/threonine protein phosphatase</fullName>
    </submittedName>
</protein>
<organism evidence="2 4">
    <name type="scientific">Pseudomonas trivialis</name>
    <dbReference type="NCBI Taxonomy" id="200450"/>
    <lineage>
        <taxon>Bacteria</taxon>
        <taxon>Pseudomonadati</taxon>
        <taxon>Pseudomonadota</taxon>
        <taxon>Gammaproteobacteria</taxon>
        <taxon>Pseudomonadales</taxon>
        <taxon>Pseudomonadaceae</taxon>
        <taxon>Pseudomonas</taxon>
    </lineage>
</organism>
<name>A0A0R2ZH98_9PSED</name>
<evidence type="ECO:0000259" key="1">
    <source>
        <dbReference type="Pfam" id="PF00149"/>
    </source>
</evidence>
<dbReference type="EMBL" id="LT629760">
    <property type="protein sequence ID" value="SDS59522.1"/>
    <property type="molecule type" value="Genomic_DNA"/>
</dbReference>
<dbReference type="SUPFAM" id="SSF56300">
    <property type="entry name" value="Metallo-dependent phosphatases"/>
    <property type="match status" value="1"/>
</dbReference>
<dbReference type="PATRIC" id="fig|200450.4.peg.4733"/>
<sequence length="243" mass="26941">MKVLIYSDLHIEFTPFDPPDVAADLVVLAGDIGIQARGVLWANETFKSKVIYCAGNHEHYKGNIDRTVEKMKAAAAVNVHVMENESVIVGNVRFLVATAWTDFGSTGDAVAASMTCAREMNDFKVIRADSNYRRLRPADVIAKNAASKDFLSRELSKPFPGKSFVVTHHCPIPEVAGDEHDGHVSAAYFNRWHGLVEQADFWAFGHTHHSIDRVLGGCRLLSNQRGYPQEQCGFDPCKIIEIV</sequence>
<dbReference type="OrthoDB" id="356681at2"/>
<dbReference type="Proteomes" id="UP000052019">
    <property type="component" value="Unassembled WGS sequence"/>
</dbReference>
<dbReference type="PANTHER" id="PTHR37844:SF2">
    <property type="entry name" value="SER_THR PROTEIN PHOSPHATASE SUPERFAMILY (AFU_ORTHOLOGUE AFUA_1G14840)"/>
    <property type="match status" value="1"/>
</dbReference>
<reference evidence="3 5" key="2">
    <citation type="submission" date="2016-10" db="EMBL/GenBank/DDBJ databases">
        <authorList>
            <person name="Varghese N."/>
            <person name="Submissions S."/>
        </authorList>
    </citation>
    <scope>NUCLEOTIDE SEQUENCE [LARGE SCALE GENOMIC DNA]</scope>
    <source>
        <strain evidence="3 5">BS3111</strain>
    </source>
</reference>
<dbReference type="InterPro" id="IPR004843">
    <property type="entry name" value="Calcineurin-like_PHP"/>
</dbReference>
<keyword evidence="5" id="KW-1185">Reference proteome</keyword>